<dbReference type="Gene3D" id="1.10.510.10">
    <property type="entry name" value="Transferase(Phosphotransferase) domain 1"/>
    <property type="match status" value="1"/>
</dbReference>
<dbReference type="GO" id="GO:0005524">
    <property type="term" value="F:ATP binding"/>
    <property type="evidence" value="ECO:0007669"/>
    <property type="project" value="UniProtKB-KW"/>
</dbReference>
<keyword evidence="3" id="KW-0418">Kinase</keyword>
<keyword evidence="5" id="KW-1133">Transmembrane helix</keyword>
<name>A0A6P5YUA3_DURZI</name>
<dbReference type="OrthoDB" id="4062651at2759"/>
<keyword evidence="6" id="KW-0732">Signal</keyword>
<accession>A0A6P5YUA3</accession>
<feature type="transmembrane region" description="Helical" evidence="5">
    <location>
        <begin position="241"/>
        <end position="261"/>
    </location>
</feature>
<sequence length="424" mass="47038">MKTLHPRLKLATFSFSSFFFYAFAFGSTSTDAADCVLNFTSYPYLPSGHCIGKNEKVKLWGTISSNLCCQNALNAFSQVLAARANDTQDSLILVDQDSWRKCNSPFPSQESVSIQSCGFDNFYSESSKCSSLSLSQIQGNPFYLQAVDLCSDLSSSFDITYKNCTDAIAKVVENLLEVSQVQQNNTERTICNLAVVISVAAANATDSSFGANLFSCMSYLDDYDPSYFKLKRTLAKALVEVFVPIIVLFLIFALVNCATLTKSKSKRELPKPIPSKNITTWPGLYRFSKAEIENAISNSNRRKSLGRGSAGEVFEGILPSGQVVAIKQIKKSNSSDSFTREVAGLSRIRHPNLVSLLGCCIEGDKQYLVLEYCPAGNLAQHLLRKDVILPWERRVKILRDCALALRYLHNYIDGCIVHRDIRVT</sequence>
<evidence type="ECO:0000256" key="3">
    <source>
        <dbReference type="ARBA" id="ARBA00022777"/>
    </source>
</evidence>
<evidence type="ECO:0000259" key="7">
    <source>
        <dbReference type="PROSITE" id="PS50011"/>
    </source>
</evidence>
<evidence type="ECO:0000313" key="9">
    <source>
        <dbReference type="RefSeq" id="XP_022743800.1"/>
    </source>
</evidence>
<dbReference type="InterPro" id="IPR000719">
    <property type="entry name" value="Prot_kinase_dom"/>
</dbReference>
<dbReference type="PANTHER" id="PTHR47973">
    <property type="entry name" value="CYSTEINE-RICH RECEPTOR-LIKE PROTEIN KINASE 3"/>
    <property type="match status" value="1"/>
</dbReference>
<evidence type="ECO:0000256" key="2">
    <source>
        <dbReference type="ARBA" id="ARBA00022741"/>
    </source>
</evidence>
<dbReference type="KEGG" id="dzi:111294647"/>
<dbReference type="InterPro" id="IPR011009">
    <property type="entry name" value="Kinase-like_dom_sf"/>
</dbReference>
<evidence type="ECO:0000256" key="6">
    <source>
        <dbReference type="SAM" id="SignalP"/>
    </source>
</evidence>
<protein>
    <submittedName>
        <fullName evidence="9">Probable receptor-like protein kinase At1g11050</fullName>
    </submittedName>
</protein>
<dbReference type="AlphaFoldDB" id="A0A6P5YUA3"/>
<dbReference type="Pfam" id="PF19160">
    <property type="entry name" value="SPARK"/>
    <property type="match status" value="1"/>
</dbReference>
<dbReference type="GO" id="GO:0004672">
    <property type="term" value="F:protein kinase activity"/>
    <property type="evidence" value="ECO:0007669"/>
    <property type="project" value="InterPro"/>
</dbReference>
<dbReference type="Proteomes" id="UP000515121">
    <property type="component" value="Unplaced"/>
</dbReference>
<keyword evidence="4" id="KW-0067">ATP-binding</keyword>
<feature type="chain" id="PRO_5027991408" evidence="6">
    <location>
        <begin position="25"/>
        <end position="424"/>
    </location>
</feature>
<dbReference type="InterPro" id="IPR043891">
    <property type="entry name" value="SPARK"/>
</dbReference>
<keyword evidence="5" id="KW-0472">Membrane</keyword>
<evidence type="ECO:0000256" key="4">
    <source>
        <dbReference type="ARBA" id="ARBA00022840"/>
    </source>
</evidence>
<dbReference type="Pfam" id="PF07714">
    <property type="entry name" value="PK_Tyr_Ser-Thr"/>
    <property type="match status" value="1"/>
</dbReference>
<dbReference type="SUPFAM" id="SSF56112">
    <property type="entry name" value="Protein kinase-like (PK-like)"/>
    <property type="match status" value="1"/>
</dbReference>
<dbReference type="RefSeq" id="XP_022743800.1">
    <property type="nucleotide sequence ID" value="XM_022888065.1"/>
</dbReference>
<gene>
    <name evidence="9" type="primary">LOC111294647</name>
</gene>
<reference evidence="9" key="1">
    <citation type="submission" date="2025-08" db="UniProtKB">
        <authorList>
            <consortium name="RefSeq"/>
        </authorList>
    </citation>
    <scope>IDENTIFICATION</scope>
    <source>
        <tissue evidence="9">Fruit stalk</tissue>
    </source>
</reference>
<dbReference type="GeneID" id="111294647"/>
<keyword evidence="1" id="KW-0808">Transferase</keyword>
<feature type="domain" description="Protein kinase" evidence="7">
    <location>
        <begin position="299"/>
        <end position="424"/>
    </location>
</feature>
<evidence type="ECO:0000313" key="8">
    <source>
        <dbReference type="Proteomes" id="UP000515121"/>
    </source>
</evidence>
<dbReference type="InterPro" id="IPR052059">
    <property type="entry name" value="CR_Ser/Thr_kinase"/>
</dbReference>
<evidence type="ECO:0000256" key="5">
    <source>
        <dbReference type="SAM" id="Phobius"/>
    </source>
</evidence>
<keyword evidence="5" id="KW-0812">Transmembrane</keyword>
<feature type="signal peptide" evidence="6">
    <location>
        <begin position="1"/>
        <end position="24"/>
    </location>
</feature>
<proteinExistence type="predicted"/>
<keyword evidence="8" id="KW-1185">Reference proteome</keyword>
<dbReference type="PROSITE" id="PS50011">
    <property type="entry name" value="PROTEIN_KINASE_DOM"/>
    <property type="match status" value="1"/>
</dbReference>
<organism evidence="8 9">
    <name type="scientific">Durio zibethinus</name>
    <name type="common">Durian</name>
    <dbReference type="NCBI Taxonomy" id="66656"/>
    <lineage>
        <taxon>Eukaryota</taxon>
        <taxon>Viridiplantae</taxon>
        <taxon>Streptophyta</taxon>
        <taxon>Embryophyta</taxon>
        <taxon>Tracheophyta</taxon>
        <taxon>Spermatophyta</taxon>
        <taxon>Magnoliopsida</taxon>
        <taxon>eudicotyledons</taxon>
        <taxon>Gunneridae</taxon>
        <taxon>Pentapetalae</taxon>
        <taxon>rosids</taxon>
        <taxon>malvids</taxon>
        <taxon>Malvales</taxon>
        <taxon>Malvaceae</taxon>
        <taxon>Helicteroideae</taxon>
        <taxon>Durio</taxon>
    </lineage>
</organism>
<evidence type="ECO:0000256" key="1">
    <source>
        <dbReference type="ARBA" id="ARBA00022679"/>
    </source>
</evidence>
<dbReference type="Gene3D" id="3.30.200.20">
    <property type="entry name" value="Phosphorylase Kinase, domain 1"/>
    <property type="match status" value="1"/>
</dbReference>
<dbReference type="InterPro" id="IPR001245">
    <property type="entry name" value="Ser-Thr/Tyr_kinase_cat_dom"/>
</dbReference>
<keyword evidence="2" id="KW-0547">Nucleotide-binding</keyword>